<dbReference type="AlphaFoldDB" id="A0A3R8PD39"/>
<feature type="transmembrane region" description="Helical" evidence="7">
    <location>
        <begin position="374"/>
        <end position="392"/>
    </location>
</feature>
<feature type="transmembrane region" description="Helical" evidence="7">
    <location>
        <begin position="352"/>
        <end position="369"/>
    </location>
</feature>
<dbReference type="InterPro" id="IPR052159">
    <property type="entry name" value="Competence_DNA_uptake"/>
</dbReference>
<feature type="domain" description="ComEC/Rec2-related protein" evidence="8">
    <location>
        <begin position="278"/>
        <end position="550"/>
    </location>
</feature>
<evidence type="ECO:0000256" key="3">
    <source>
        <dbReference type="ARBA" id="ARBA00022692"/>
    </source>
</evidence>
<evidence type="ECO:0000313" key="9">
    <source>
        <dbReference type="EMBL" id="RRO87613.1"/>
    </source>
</evidence>
<reference evidence="9 10" key="1">
    <citation type="submission" date="2018-01" db="EMBL/GenBank/DDBJ databases">
        <title>Twenty Corynebacterium bovis Genomes.</title>
        <authorList>
            <person name="Gulvik C.A."/>
        </authorList>
    </citation>
    <scope>NUCLEOTIDE SEQUENCE [LARGE SCALE GENOMIC DNA]</scope>
    <source>
        <strain evidence="9 10">F6900</strain>
    </source>
</reference>
<evidence type="ECO:0000256" key="6">
    <source>
        <dbReference type="SAM" id="MobiDB-lite"/>
    </source>
</evidence>
<comment type="subcellular location">
    <subcellularLocation>
        <location evidence="1">Cell membrane</location>
        <topology evidence="1">Multi-pass membrane protein</topology>
    </subcellularLocation>
</comment>
<evidence type="ECO:0000256" key="4">
    <source>
        <dbReference type="ARBA" id="ARBA00022989"/>
    </source>
</evidence>
<keyword evidence="2" id="KW-1003">Cell membrane</keyword>
<feature type="transmembrane region" description="Helical" evidence="7">
    <location>
        <begin position="468"/>
        <end position="491"/>
    </location>
</feature>
<feature type="region of interest" description="Disordered" evidence="6">
    <location>
        <begin position="1"/>
        <end position="45"/>
    </location>
</feature>
<evidence type="ECO:0000259" key="8">
    <source>
        <dbReference type="Pfam" id="PF03772"/>
    </source>
</evidence>
<dbReference type="PANTHER" id="PTHR30619">
    <property type="entry name" value="DNA INTERNALIZATION/COMPETENCE PROTEIN COMEC/REC2"/>
    <property type="match status" value="1"/>
</dbReference>
<dbReference type="PANTHER" id="PTHR30619:SF7">
    <property type="entry name" value="BETA-LACTAMASE DOMAIN PROTEIN"/>
    <property type="match status" value="1"/>
</dbReference>
<dbReference type="InterPro" id="IPR004477">
    <property type="entry name" value="ComEC_N"/>
</dbReference>
<dbReference type="NCBIfam" id="TIGR00360">
    <property type="entry name" value="ComEC_N-term"/>
    <property type="match status" value="1"/>
</dbReference>
<dbReference type="Pfam" id="PF03772">
    <property type="entry name" value="Competence"/>
    <property type="match status" value="1"/>
</dbReference>
<feature type="transmembrane region" description="Helical" evidence="7">
    <location>
        <begin position="54"/>
        <end position="71"/>
    </location>
</feature>
<evidence type="ECO:0000256" key="1">
    <source>
        <dbReference type="ARBA" id="ARBA00004651"/>
    </source>
</evidence>
<feature type="transmembrane region" description="Helical" evidence="7">
    <location>
        <begin position="529"/>
        <end position="550"/>
    </location>
</feature>
<evidence type="ECO:0000256" key="5">
    <source>
        <dbReference type="ARBA" id="ARBA00023136"/>
    </source>
</evidence>
<feature type="transmembrane region" description="Helical" evidence="7">
    <location>
        <begin position="437"/>
        <end position="456"/>
    </location>
</feature>
<organism evidence="9 10">
    <name type="scientific">Corynebacterium bovis</name>
    <dbReference type="NCBI Taxonomy" id="36808"/>
    <lineage>
        <taxon>Bacteria</taxon>
        <taxon>Bacillati</taxon>
        <taxon>Actinomycetota</taxon>
        <taxon>Actinomycetes</taxon>
        <taxon>Mycobacteriales</taxon>
        <taxon>Corynebacteriaceae</taxon>
        <taxon>Corynebacterium</taxon>
    </lineage>
</organism>
<feature type="region of interest" description="Disordered" evidence="6">
    <location>
        <begin position="680"/>
        <end position="707"/>
    </location>
</feature>
<accession>A0A3R8PD39</accession>
<dbReference type="EMBL" id="PQNK01000002">
    <property type="protein sequence ID" value="RRO87613.1"/>
    <property type="molecule type" value="Genomic_DNA"/>
</dbReference>
<feature type="region of interest" description="Disordered" evidence="6">
    <location>
        <begin position="557"/>
        <end position="592"/>
    </location>
</feature>
<gene>
    <name evidence="9" type="ORF">CXF48_01460</name>
</gene>
<feature type="transmembrane region" description="Helical" evidence="7">
    <location>
        <begin position="77"/>
        <end position="94"/>
    </location>
</feature>
<evidence type="ECO:0000256" key="2">
    <source>
        <dbReference type="ARBA" id="ARBA00022475"/>
    </source>
</evidence>
<dbReference type="RefSeq" id="WP_125206933.1">
    <property type="nucleotide sequence ID" value="NZ_PQNK01000002.1"/>
</dbReference>
<dbReference type="GO" id="GO:0005886">
    <property type="term" value="C:plasma membrane"/>
    <property type="evidence" value="ECO:0007669"/>
    <property type="project" value="UniProtKB-SubCell"/>
</dbReference>
<proteinExistence type="predicted"/>
<keyword evidence="3 7" id="KW-0812">Transmembrane</keyword>
<feature type="compositionally biased region" description="Low complexity" evidence="6">
    <location>
        <begin position="572"/>
        <end position="587"/>
    </location>
</feature>
<comment type="caution">
    <text evidence="9">The sequence shown here is derived from an EMBL/GenBank/DDBJ whole genome shotgun (WGS) entry which is preliminary data.</text>
</comment>
<feature type="transmembrane region" description="Helical" evidence="7">
    <location>
        <begin position="398"/>
        <end position="416"/>
    </location>
</feature>
<feature type="compositionally biased region" description="Low complexity" evidence="6">
    <location>
        <begin position="695"/>
        <end position="707"/>
    </location>
</feature>
<feature type="transmembrane region" description="Helical" evidence="7">
    <location>
        <begin position="498"/>
        <end position="517"/>
    </location>
</feature>
<dbReference type="Proteomes" id="UP000276526">
    <property type="component" value="Unassembled WGS sequence"/>
</dbReference>
<feature type="transmembrane region" description="Helical" evidence="7">
    <location>
        <begin position="328"/>
        <end position="346"/>
    </location>
</feature>
<evidence type="ECO:0000256" key="7">
    <source>
        <dbReference type="SAM" id="Phobius"/>
    </source>
</evidence>
<keyword evidence="5 7" id="KW-0472">Membrane</keyword>
<name>A0A3R8PD39_9CORY</name>
<feature type="compositionally biased region" description="Gly residues" evidence="6">
    <location>
        <begin position="10"/>
        <end position="21"/>
    </location>
</feature>
<protein>
    <recommendedName>
        <fullName evidence="8">ComEC/Rec2-related protein domain-containing protein</fullName>
    </recommendedName>
</protein>
<keyword evidence="4 7" id="KW-1133">Transmembrane helix</keyword>
<sequence length="783" mass="78687">MPSPCRDRAPGGGGRAAAPAGGPGPGPGQGPGPGRALDRSPEAVRRRRGPDLRLVPVALAAWAAVAVTVVARGPGPAVAGVVVTVALAVGGVVIRDRDRRRRLRGHLLTGRAHTARRWWSACAPTLWLSTVTATAWAVLAAWRTGDADRHPWLARARAGGRTGVRETVHVAGTPRQVTGGTTVLDVDVDGLGTVPVFIRPDHAAGAADLMPGQPVLVTGTAELSDRAGLVPLTLSTTRPVEPLGDPGGLWSVAAAVRAGLRTAAEGLPGGAGDLIPGMVVGDVSGQSPTDRQAALATGLSHLTAVSGANVAVVTGAAMTLAAVLGLRPAGRVVVAAVALAGFVVLIGPEPSVLRAAVMGVVGLIAVVSARRAHAVAAVSLAVIVLTAVDPGLAVSYGFVLSVVATVGIVSLGRLLGTRFTGWRVRRHGGQAPGWEGVIARAVGVAVAADVVTAPVVVHMTGVVSPTAILANLLVGPVVPVVTVSGTIAAVVSGAWPGAATVLLAPAVPAAEWVLVVARTLAGVPVVRGPASWTSAAVWAVVLGSVVWVLVRRPTTQPSRRRATGREAGRSGGWARAGRNGGWARAGRTSGWARPGHAWDRTDVCIVAVSVAVVLAVAGWRAGVVVVGPYAEVTGPAGPGASGTAAGATLDRRWAEDPGDLAGWSVAVCPGRAGGDRTRGVVVARPDQPPPPCARGLPDGASPPAGADAGPQVVVMPTEDDVLRADRARLGGGGAPPEMYVVTRCTRSRGMPTRTSSGVPVAYPCADGLLVLLPDGLHAVPGRR</sequence>
<evidence type="ECO:0000313" key="10">
    <source>
        <dbReference type="Proteomes" id="UP000276526"/>
    </source>
</evidence>